<protein>
    <submittedName>
        <fullName evidence="3">Uncharacterized protein</fullName>
    </submittedName>
</protein>
<sequence>MDVKKRINQAAFRNLSKGIAETFENNPWSEEDFFEIVEKCRGEPESRSE</sequence>
<name>A0A450WFT3_9GAMM</name>
<accession>A0A450WFT3</accession>
<evidence type="ECO:0000313" key="2">
    <source>
        <dbReference type="EMBL" id="VFJ65967.1"/>
    </source>
</evidence>
<proteinExistence type="predicted"/>
<organism evidence="3">
    <name type="scientific">Candidatus Kentrum sp. FM</name>
    <dbReference type="NCBI Taxonomy" id="2126340"/>
    <lineage>
        <taxon>Bacteria</taxon>
        <taxon>Pseudomonadati</taxon>
        <taxon>Pseudomonadota</taxon>
        <taxon>Gammaproteobacteria</taxon>
        <taxon>Candidatus Kentrum</taxon>
    </lineage>
</organism>
<dbReference type="EMBL" id="CAADEZ010000396">
    <property type="protein sequence ID" value="VFJ65967.1"/>
    <property type="molecule type" value="Genomic_DNA"/>
</dbReference>
<evidence type="ECO:0000313" key="3">
    <source>
        <dbReference type="EMBL" id="VFK15910.1"/>
    </source>
</evidence>
<dbReference type="EMBL" id="CAADFL010000393">
    <property type="protein sequence ID" value="VFK15910.1"/>
    <property type="molecule type" value="Genomic_DNA"/>
</dbReference>
<evidence type="ECO:0000313" key="1">
    <source>
        <dbReference type="EMBL" id="VFJ65806.1"/>
    </source>
</evidence>
<gene>
    <name evidence="2" type="ORF">BECKFM1743A_GA0114220_103964</name>
    <name evidence="3" type="ORF">BECKFM1743B_GA0114221_103934</name>
    <name evidence="1" type="ORF">BECKFM1743C_GA0114222_104044</name>
</gene>
<reference evidence="3" key="1">
    <citation type="submission" date="2019-02" db="EMBL/GenBank/DDBJ databases">
        <authorList>
            <person name="Gruber-Vodicka R. H."/>
            <person name="Seah K. B. B."/>
        </authorList>
    </citation>
    <scope>NUCLEOTIDE SEQUENCE</scope>
    <source>
        <strain evidence="2">BECK_BZ163</strain>
        <strain evidence="3">BECK_BZ164</strain>
        <strain evidence="1">BECK_BZ165</strain>
    </source>
</reference>
<dbReference type="AlphaFoldDB" id="A0A450WFT3"/>
<dbReference type="EMBL" id="CAADFA010000404">
    <property type="protein sequence ID" value="VFJ65806.1"/>
    <property type="molecule type" value="Genomic_DNA"/>
</dbReference>